<dbReference type="PANTHER" id="PTHR42928:SF5">
    <property type="entry name" value="BLR1237 PROTEIN"/>
    <property type="match status" value="1"/>
</dbReference>
<gene>
    <name evidence="3" type="ORF">J8J14_16810</name>
</gene>
<evidence type="ECO:0000256" key="2">
    <source>
        <dbReference type="SAM" id="SignalP"/>
    </source>
</evidence>
<dbReference type="Pfam" id="PF03401">
    <property type="entry name" value="TctC"/>
    <property type="match status" value="1"/>
</dbReference>
<sequence>MVTRRAWIGALSMAAVARPAGAQMSIPYVAPVTKPKAVTLLLGSPSGSATDLWVRGFAPFLERHLKQVQVTVANRVGTGSLTALRDLADSRTDGSVIAYASTPFHIVRMVERGAASLLDRITLLGAVTEEPVILVAHPNTEIASLREAGAARPLALPPPASAASVAAAELAQMLPLEQLHFPSAAAARQAAAAGNAAAALLTLSEAVVAIREGKLVPLAIGSAARHPHWPETPTLREVGIPLVAALRRGIAAPAGIAPETAAALPRALRAAVADPEFLAQAETRGILPVFRDGEAWTALARQDLAELTHRWETSPWPLSGG</sequence>
<reference evidence="3 4" key="1">
    <citation type="submission" date="2021-03" db="EMBL/GenBank/DDBJ databases">
        <authorList>
            <person name="So Y."/>
        </authorList>
    </citation>
    <scope>NUCLEOTIDE SEQUENCE [LARGE SCALE GENOMIC DNA]</scope>
    <source>
        <strain evidence="3 4">SSH11</strain>
    </source>
</reference>
<proteinExistence type="inferred from homology"/>
<dbReference type="RefSeq" id="WP_209380708.1">
    <property type="nucleotide sequence ID" value="NZ_JAGIZB010000017.1"/>
</dbReference>
<accession>A0ABS4AIU0</accession>
<name>A0ABS4AIU0_9PROT</name>
<feature type="chain" id="PRO_5045756743" description="Tripartite tricarboxylate transporter substrate binding protein" evidence="2">
    <location>
        <begin position="23"/>
        <end position="321"/>
    </location>
</feature>
<protein>
    <recommendedName>
        <fullName evidence="5">Tripartite tricarboxylate transporter substrate binding protein</fullName>
    </recommendedName>
</protein>
<keyword evidence="2" id="KW-0732">Signal</keyword>
<dbReference type="EMBL" id="JAGIZB010000017">
    <property type="protein sequence ID" value="MBP0446438.1"/>
    <property type="molecule type" value="Genomic_DNA"/>
</dbReference>
<dbReference type="SUPFAM" id="SSF53850">
    <property type="entry name" value="Periplasmic binding protein-like II"/>
    <property type="match status" value="1"/>
</dbReference>
<dbReference type="Proteomes" id="UP000681594">
    <property type="component" value="Unassembled WGS sequence"/>
</dbReference>
<comment type="similarity">
    <text evidence="1">Belongs to the UPF0065 (bug) family.</text>
</comment>
<organism evidence="3 4">
    <name type="scientific">Pararoseomonas baculiformis</name>
    <dbReference type="NCBI Taxonomy" id="2820812"/>
    <lineage>
        <taxon>Bacteria</taxon>
        <taxon>Pseudomonadati</taxon>
        <taxon>Pseudomonadota</taxon>
        <taxon>Alphaproteobacteria</taxon>
        <taxon>Acetobacterales</taxon>
        <taxon>Acetobacteraceae</taxon>
        <taxon>Pararoseomonas</taxon>
    </lineage>
</organism>
<evidence type="ECO:0000313" key="3">
    <source>
        <dbReference type="EMBL" id="MBP0446438.1"/>
    </source>
</evidence>
<feature type="signal peptide" evidence="2">
    <location>
        <begin position="1"/>
        <end position="22"/>
    </location>
</feature>
<dbReference type="Gene3D" id="3.40.190.150">
    <property type="entry name" value="Bordetella uptake gene, domain 1"/>
    <property type="match status" value="1"/>
</dbReference>
<dbReference type="InterPro" id="IPR042100">
    <property type="entry name" value="Bug_dom1"/>
</dbReference>
<evidence type="ECO:0008006" key="5">
    <source>
        <dbReference type="Google" id="ProtNLM"/>
    </source>
</evidence>
<dbReference type="InterPro" id="IPR005064">
    <property type="entry name" value="BUG"/>
</dbReference>
<evidence type="ECO:0000313" key="4">
    <source>
        <dbReference type="Proteomes" id="UP000681594"/>
    </source>
</evidence>
<dbReference type="Gene3D" id="3.40.190.10">
    <property type="entry name" value="Periplasmic binding protein-like II"/>
    <property type="match status" value="1"/>
</dbReference>
<comment type="caution">
    <text evidence="3">The sequence shown here is derived from an EMBL/GenBank/DDBJ whole genome shotgun (WGS) entry which is preliminary data.</text>
</comment>
<evidence type="ECO:0000256" key="1">
    <source>
        <dbReference type="ARBA" id="ARBA00006987"/>
    </source>
</evidence>
<keyword evidence="4" id="KW-1185">Reference proteome</keyword>
<dbReference type="PANTHER" id="PTHR42928">
    <property type="entry name" value="TRICARBOXYLATE-BINDING PROTEIN"/>
    <property type="match status" value="1"/>
</dbReference>